<evidence type="ECO:0000256" key="2">
    <source>
        <dbReference type="ARBA" id="ARBA00022737"/>
    </source>
</evidence>
<gene>
    <name evidence="3" type="primary">N_51</name>
    <name evidence="3" type="ORF">CK203_101431</name>
</gene>
<keyword evidence="1" id="KW-0433">Leucine-rich repeat</keyword>
<dbReference type="EMBL" id="QGNW01000901">
    <property type="protein sequence ID" value="RVW59236.1"/>
    <property type="molecule type" value="Genomic_DNA"/>
</dbReference>
<evidence type="ECO:0000313" key="3">
    <source>
        <dbReference type="EMBL" id="RVW59236.1"/>
    </source>
</evidence>
<name>A0A438FGZ1_VITVI</name>
<organism evidence="3 4">
    <name type="scientific">Vitis vinifera</name>
    <name type="common">Grape</name>
    <dbReference type="NCBI Taxonomy" id="29760"/>
    <lineage>
        <taxon>Eukaryota</taxon>
        <taxon>Viridiplantae</taxon>
        <taxon>Streptophyta</taxon>
        <taxon>Embryophyta</taxon>
        <taxon>Tracheophyta</taxon>
        <taxon>Spermatophyta</taxon>
        <taxon>Magnoliopsida</taxon>
        <taxon>eudicotyledons</taxon>
        <taxon>Gunneridae</taxon>
        <taxon>Pentapetalae</taxon>
        <taxon>rosids</taxon>
        <taxon>Vitales</taxon>
        <taxon>Vitaceae</taxon>
        <taxon>Viteae</taxon>
        <taxon>Vitis</taxon>
    </lineage>
</organism>
<accession>A0A438FGZ1</accession>
<reference evidence="3 4" key="1">
    <citation type="journal article" date="2018" name="PLoS Genet.">
        <title>Population sequencing reveals clonal diversity and ancestral inbreeding in the grapevine cultivar Chardonnay.</title>
        <authorList>
            <person name="Roach M.J."/>
            <person name="Johnson D.L."/>
            <person name="Bohlmann J."/>
            <person name="van Vuuren H.J."/>
            <person name="Jones S.J."/>
            <person name="Pretorius I.S."/>
            <person name="Schmidt S.A."/>
            <person name="Borneman A.R."/>
        </authorList>
    </citation>
    <scope>NUCLEOTIDE SEQUENCE [LARGE SCALE GENOMIC DNA]</scope>
    <source>
        <strain evidence="4">cv. Chardonnay</strain>
        <tissue evidence="3">Leaf</tissue>
    </source>
</reference>
<dbReference type="SUPFAM" id="SSF52058">
    <property type="entry name" value="L domain-like"/>
    <property type="match status" value="1"/>
</dbReference>
<sequence length="102" mass="11259">MQRVNLSDILCLYSLEVLDLSFCNIDEGGIPTEICHLSSLQQLLLTGNLFRSIPAGINQLSILRLLDLGHCQELRQIPALPPSLRVLDVNECTELETSSGLL</sequence>
<dbReference type="InterPro" id="IPR050216">
    <property type="entry name" value="LRR_domain-containing"/>
</dbReference>
<dbReference type="PANTHER" id="PTHR48051:SF1">
    <property type="entry name" value="RAS SUPPRESSOR PROTEIN 1"/>
    <property type="match status" value="1"/>
</dbReference>
<dbReference type="Proteomes" id="UP000288805">
    <property type="component" value="Unassembled WGS sequence"/>
</dbReference>
<proteinExistence type="predicted"/>
<comment type="caution">
    <text evidence="3">The sequence shown here is derived from an EMBL/GenBank/DDBJ whole genome shotgun (WGS) entry which is preliminary data.</text>
</comment>
<dbReference type="InterPro" id="IPR032675">
    <property type="entry name" value="LRR_dom_sf"/>
</dbReference>
<protein>
    <submittedName>
        <fullName evidence="3">TMV resistance protein N</fullName>
    </submittedName>
</protein>
<evidence type="ECO:0000256" key="1">
    <source>
        <dbReference type="ARBA" id="ARBA00022614"/>
    </source>
</evidence>
<dbReference type="Gene3D" id="3.80.10.10">
    <property type="entry name" value="Ribonuclease Inhibitor"/>
    <property type="match status" value="1"/>
</dbReference>
<keyword evidence="2" id="KW-0677">Repeat</keyword>
<dbReference type="InterPro" id="IPR001611">
    <property type="entry name" value="Leu-rich_rpt"/>
</dbReference>
<dbReference type="AlphaFoldDB" id="A0A438FGZ1"/>
<dbReference type="PANTHER" id="PTHR48051">
    <property type="match status" value="1"/>
</dbReference>
<dbReference type="Pfam" id="PF00560">
    <property type="entry name" value="LRR_1"/>
    <property type="match status" value="1"/>
</dbReference>
<evidence type="ECO:0000313" key="4">
    <source>
        <dbReference type="Proteomes" id="UP000288805"/>
    </source>
</evidence>